<accession>A0A2S8B3W9</accession>
<proteinExistence type="predicted"/>
<dbReference type="EMBL" id="PHFW01000003">
    <property type="protein sequence ID" value="PQM27101.1"/>
    <property type="molecule type" value="Genomic_DNA"/>
</dbReference>
<comment type="caution">
    <text evidence="1">The sequence shown here is derived from an EMBL/GenBank/DDBJ whole genome shotgun (WGS) entry which is preliminary data.</text>
</comment>
<organism evidence="1 2">
    <name type="scientific">Sphingopyxis lindanitolerans</name>
    <dbReference type="NCBI Taxonomy" id="2054227"/>
    <lineage>
        <taxon>Bacteria</taxon>
        <taxon>Pseudomonadati</taxon>
        <taxon>Pseudomonadota</taxon>
        <taxon>Alphaproteobacteria</taxon>
        <taxon>Sphingomonadales</taxon>
        <taxon>Sphingomonadaceae</taxon>
        <taxon>Sphingopyxis</taxon>
    </lineage>
</organism>
<evidence type="ECO:0000313" key="1">
    <source>
        <dbReference type="EMBL" id="PQM27101.1"/>
    </source>
</evidence>
<protein>
    <submittedName>
        <fullName evidence="1">Uncharacterized protein</fullName>
    </submittedName>
</protein>
<dbReference type="Proteomes" id="UP000238954">
    <property type="component" value="Chromosome"/>
</dbReference>
<evidence type="ECO:0000313" key="2">
    <source>
        <dbReference type="Proteomes" id="UP000238954"/>
    </source>
</evidence>
<sequence>MSSAAFADAPVSPAPAGYGPPIGANDALALAQRAGERSASKWPLPRWSRRVNWVGNDVIARPDQRGLCGGGMLS</sequence>
<dbReference type="AlphaFoldDB" id="A0A2S8B3W9"/>
<name>A0A2S8B3W9_9SPHN</name>
<reference evidence="2" key="1">
    <citation type="submission" date="2017-11" db="EMBL/GenBank/DDBJ databases">
        <title>The complete genome sequence of Sphingopyxis pomeranensis sp. nov. strain WS5A3p.</title>
        <authorList>
            <person name="Kaminski M.A."/>
        </authorList>
    </citation>
    <scope>NUCLEOTIDE SEQUENCE [LARGE SCALE GENOMIC DNA]</scope>
    <source>
        <strain evidence="2">WS5A3p</strain>
    </source>
</reference>
<gene>
    <name evidence="1" type="ORF">CVO77_19315</name>
</gene>
<keyword evidence="2" id="KW-1185">Reference proteome</keyword>